<dbReference type="AlphaFoldDB" id="A0A3A3FH92"/>
<dbReference type="Proteomes" id="UP000265955">
    <property type="component" value="Unassembled WGS sequence"/>
</dbReference>
<dbReference type="OrthoDB" id="7471151at2"/>
<evidence type="ECO:0000259" key="1">
    <source>
        <dbReference type="Pfam" id="PF24733"/>
    </source>
</evidence>
<proteinExistence type="predicted"/>
<gene>
    <name evidence="2" type="ORF">D3871_25690</name>
</gene>
<reference evidence="3" key="1">
    <citation type="submission" date="2018-09" db="EMBL/GenBank/DDBJ databases">
        <authorList>
            <person name="Zhu H."/>
        </authorList>
    </citation>
    <scope>NUCLEOTIDE SEQUENCE [LARGE SCALE GENOMIC DNA]</scope>
    <source>
        <strain evidence="3">K1R23-30</strain>
    </source>
</reference>
<accession>A0A3A3FH92</accession>
<dbReference type="InterPro" id="IPR056101">
    <property type="entry name" value="DUF7684"/>
</dbReference>
<protein>
    <recommendedName>
        <fullName evidence="1">DUF7684 domain-containing protein</fullName>
    </recommendedName>
</protein>
<evidence type="ECO:0000313" key="3">
    <source>
        <dbReference type="Proteomes" id="UP000265955"/>
    </source>
</evidence>
<dbReference type="Pfam" id="PF24733">
    <property type="entry name" value="DUF7684"/>
    <property type="match status" value="1"/>
</dbReference>
<sequence>MSEISPFKAIVIIEEDVSEFWQWDVSRWLVSSGCRYMLAWGTECTSWDESVDEAGLEAFDYEDIPEDQRVMTTSHDDEELSEAFWFAKHRAHHPAQELRDTIILHIAEQARQQELIEMYEDS</sequence>
<dbReference type="EMBL" id="QYUO01000003">
    <property type="protein sequence ID" value="RJF92776.1"/>
    <property type="molecule type" value="Genomic_DNA"/>
</dbReference>
<organism evidence="2 3">
    <name type="scientific">Noviherbaspirillum saxi</name>
    <dbReference type="NCBI Taxonomy" id="2320863"/>
    <lineage>
        <taxon>Bacteria</taxon>
        <taxon>Pseudomonadati</taxon>
        <taxon>Pseudomonadota</taxon>
        <taxon>Betaproteobacteria</taxon>
        <taxon>Burkholderiales</taxon>
        <taxon>Oxalobacteraceae</taxon>
        <taxon>Noviherbaspirillum</taxon>
    </lineage>
</organism>
<name>A0A3A3FH92_9BURK</name>
<comment type="caution">
    <text evidence="2">The sequence shown here is derived from an EMBL/GenBank/DDBJ whole genome shotgun (WGS) entry which is preliminary data.</text>
</comment>
<feature type="domain" description="DUF7684" evidence="1">
    <location>
        <begin position="4"/>
        <end position="122"/>
    </location>
</feature>
<keyword evidence="3" id="KW-1185">Reference proteome</keyword>
<evidence type="ECO:0000313" key="2">
    <source>
        <dbReference type="EMBL" id="RJF92776.1"/>
    </source>
</evidence>